<dbReference type="SUPFAM" id="SSF57701">
    <property type="entry name" value="Zn2/Cys6 DNA-binding domain"/>
    <property type="match status" value="1"/>
</dbReference>
<feature type="region of interest" description="Disordered" evidence="1">
    <location>
        <begin position="445"/>
        <end position="472"/>
    </location>
</feature>
<dbReference type="Proteomes" id="UP000310158">
    <property type="component" value="Unassembled WGS sequence"/>
</dbReference>
<dbReference type="InterPro" id="IPR036864">
    <property type="entry name" value="Zn2-C6_fun-type_DNA-bd_sf"/>
</dbReference>
<reference evidence="3 4" key="1">
    <citation type="submission" date="2019-02" db="EMBL/GenBank/DDBJ databases">
        <title>Genome sequencing of the rare red list fungi Bondarzewia mesenterica.</title>
        <authorList>
            <person name="Buettner E."/>
            <person name="Kellner H."/>
        </authorList>
    </citation>
    <scope>NUCLEOTIDE SEQUENCE [LARGE SCALE GENOMIC DNA]</scope>
    <source>
        <strain evidence="3 4">DSM 108281</strain>
    </source>
</reference>
<dbReference type="GO" id="GO:0000981">
    <property type="term" value="F:DNA-binding transcription factor activity, RNA polymerase II-specific"/>
    <property type="evidence" value="ECO:0007669"/>
    <property type="project" value="InterPro"/>
</dbReference>
<feature type="compositionally biased region" description="Basic residues" evidence="1">
    <location>
        <begin position="445"/>
        <end position="454"/>
    </location>
</feature>
<keyword evidence="4" id="KW-1185">Reference proteome</keyword>
<comment type="caution">
    <text evidence="3">The sequence shown here is derived from an EMBL/GenBank/DDBJ whole genome shotgun (WGS) entry which is preliminary data.</text>
</comment>
<dbReference type="GO" id="GO:0008270">
    <property type="term" value="F:zinc ion binding"/>
    <property type="evidence" value="ECO:0007669"/>
    <property type="project" value="InterPro"/>
</dbReference>
<proteinExistence type="predicted"/>
<sequence>MSSNLLPSPGYPQHWSYDYADQQAQSDARNAHAHCYDAANGVAYQCQHYNAQYHYPTEYAVPQPQNAYGAQYEYAQPPQGSAYWPVTHFQEEPAPFAQPVPSQHPYNDQAMHYQSFSDPTTAYAQYPSPAASTSRYSYTLSSPSVSPSADTPHTHAYSAAPVPAFVQPNNQAALMQIEIDRDAVPPSAHPQTAALTYEVTNLRSPQTHVCQTHATPQNNAYTIKTEPEPEPASSPYMDHLPYPASLAHHRHYHHHPRNTLYSPIALSTPSPPSPVKREVGADNISSVLTPVPISTSSPTPAPTLTYPSPESVFSPPYQPPQPQVQQEAQRPQPEPEASTSQTQKDISFNATYLSFIPHSLKHEKKGSRSSKPAKSTAEQDGDKEKAKAVGGSAAATTTTKKEPFLACFFCRGRKIACGPPLPGSADKTCNQCARRHLKCEYPLKSRRGQRRNTRHLADEDGGGAGAPADPMH</sequence>
<dbReference type="CDD" id="cd00067">
    <property type="entry name" value="GAL4"/>
    <property type="match status" value="1"/>
</dbReference>
<organism evidence="3 4">
    <name type="scientific">Bondarzewia mesenterica</name>
    <dbReference type="NCBI Taxonomy" id="1095465"/>
    <lineage>
        <taxon>Eukaryota</taxon>
        <taxon>Fungi</taxon>
        <taxon>Dikarya</taxon>
        <taxon>Basidiomycota</taxon>
        <taxon>Agaricomycotina</taxon>
        <taxon>Agaricomycetes</taxon>
        <taxon>Russulales</taxon>
        <taxon>Bondarzewiaceae</taxon>
        <taxon>Bondarzewia</taxon>
    </lineage>
</organism>
<evidence type="ECO:0000313" key="4">
    <source>
        <dbReference type="Proteomes" id="UP000310158"/>
    </source>
</evidence>
<dbReference type="InterPro" id="IPR001138">
    <property type="entry name" value="Zn2Cys6_DnaBD"/>
</dbReference>
<evidence type="ECO:0000313" key="3">
    <source>
        <dbReference type="EMBL" id="THH14025.1"/>
    </source>
</evidence>
<dbReference type="PROSITE" id="PS00463">
    <property type="entry name" value="ZN2_CY6_FUNGAL_1"/>
    <property type="match status" value="1"/>
</dbReference>
<accession>A0A4S4LPQ3</accession>
<dbReference type="Gene3D" id="4.10.240.10">
    <property type="entry name" value="Zn(2)-C6 fungal-type DNA-binding domain"/>
    <property type="match status" value="1"/>
</dbReference>
<feature type="domain" description="Zn(2)-C6 fungal-type" evidence="2">
    <location>
        <begin position="406"/>
        <end position="441"/>
    </location>
</feature>
<dbReference type="AlphaFoldDB" id="A0A4S4LPQ3"/>
<protein>
    <recommendedName>
        <fullName evidence="2">Zn(2)-C6 fungal-type domain-containing protein</fullName>
    </recommendedName>
</protein>
<dbReference type="PROSITE" id="PS50048">
    <property type="entry name" value="ZN2_CY6_FUNGAL_2"/>
    <property type="match status" value="1"/>
</dbReference>
<name>A0A4S4LPQ3_9AGAM</name>
<dbReference type="OrthoDB" id="39175at2759"/>
<dbReference type="EMBL" id="SGPL01000308">
    <property type="protein sequence ID" value="THH14025.1"/>
    <property type="molecule type" value="Genomic_DNA"/>
</dbReference>
<gene>
    <name evidence="3" type="ORF">EW146_g6265</name>
</gene>
<dbReference type="SMART" id="SM00066">
    <property type="entry name" value="GAL4"/>
    <property type="match status" value="1"/>
</dbReference>
<feature type="compositionally biased region" description="Low complexity" evidence="1">
    <location>
        <begin position="288"/>
        <end position="309"/>
    </location>
</feature>
<feature type="region of interest" description="Disordered" evidence="1">
    <location>
        <begin position="360"/>
        <end position="396"/>
    </location>
</feature>
<evidence type="ECO:0000256" key="1">
    <source>
        <dbReference type="SAM" id="MobiDB-lite"/>
    </source>
</evidence>
<feature type="compositionally biased region" description="Polar residues" evidence="1">
    <location>
        <begin position="369"/>
        <end position="378"/>
    </location>
</feature>
<evidence type="ECO:0000259" key="2">
    <source>
        <dbReference type="PROSITE" id="PS50048"/>
    </source>
</evidence>
<feature type="region of interest" description="Disordered" evidence="1">
    <location>
        <begin position="288"/>
        <end position="344"/>
    </location>
</feature>